<gene>
    <name evidence="2" type="ORF">GSTENG00020679001</name>
</gene>
<dbReference type="PANTHER" id="PTHR34488">
    <property type="entry name" value="SI:CH211-245H14.1-RELATED"/>
    <property type="match status" value="1"/>
</dbReference>
<comment type="caution">
    <text evidence="2">The sequence shown here is derived from an EMBL/GenBank/DDBJ whole genome shotgun (WGS) entry which is preliminary data.</text>
</comment>
<sequence length="243" mass="27509">MIVSGQPVTAQRQLIEEVKKAGQTRGYRFSESSEGHQVTLLFRSVTSRMESDAEAAMTEITVKYNMIVSGQTFNTHHQLIEEVKKAGQTRGYRFSESSEGHQVTLLFRSITSRMESDAEAAIRKITDGKPVILVLMHHGLEPTFQRSLKENPKVVLHVHAFFHEIKSGLLTCNENSASISAIRNKLLEYSTQTIPEGNLEFKSERREEAESGAKGQDPYGYRQDSKQSSNKRFTGKKNSNWLW</sequence>
<reference evidence="2" key="2">
    <citation type="submission" date="2004-02" db="EMBL/GenBank/DDBJ databases">
        <authorList>
            <consortium name="Genoscope"/>
            <consortium name="Whitehead Institute Centre for Genome Research"/>
        </authorList>
    </citation>
    <scope>NUCLEOTIDE SEQUENCE</scope>
</reference>
<feature type="compositionally biased region" description="Basic and acidic residues" evidence="1">
    <location>
        <begin position="199"/>
        <end position="211"/>
    </location>
</feature>
<dbReference type="AlphaFoldDB" id="Q4SC40"/>
<protein>
    <submittedName>
        <fullName evidence="2">(spotted green pufferfish) hypothetical protein</fullName>
    </submittedName>
</protein>
<proteinExistence type="predicted"/>
<feature type="region of interest" description="Disordered" evidence="1">
    <location>
        <begin position="198"/>
        <end position="243"/>
    </location>
</feature>
<feature type="compositionally biased region" description="Polar residues" evidence="1">
    <location>
        <begin position="226"/>
        <end position="243"/>
    </location>
</feature>
<evidence type="ECO:0000313" key="2">
    <source>
        <dbReference type="EMBL" id="CAG01792.1"/>
    </source>
</evidence>
<dbReference type="PANTHER" id="PTHR34488:SF1">
    <property type="entry name" value="SI:CH211-245H14.1-RELATED"/>
    <property type="match status" value="1"/>
</dbReference>
<dbReference type="OrthoDB" id="8446971at2759"/>
<dbReference type="EMBL" id="CAAE01014660">
    <property type="protein sequence ID" value="CAG01792.1"/>
    <property type="molecule type" value="Genomic_DNA"/>
</dbReference>
<organism evidence="2">
    <name type="scientific">Tetraodon nigroviridis</name>
    <name type="common">Spotted green pufferfish</name>
    <name type="synonym">Chelonodon nigroviridis</name>
    <dbReference type="NCBI Taxonomy" id="99883"/>
    <lineage>
        <taxon>Eukaryota</taxon>
        <taxon>Metazoa</taxon>
        <taxon>Chordata</taxon>
        <taxon>Craniata</taxon>
        <taxon>Vertebrata</taxon>
        <taxon>Euteleostomi</taxon>
        <taxon>Actinopterygii</taxon>
        <taxon>Neopterygii</taxon>
        <taxon>Teleostei</taxon>
        <taxon>Neoteleostei</taxon>
        <taxon>Acanthomorphata</taxon>
        <taxon>Eupercaria</taxon>
        <taxon>Tetraodontiformes</taxon>
        <taxon>Tetradontoidea</taxon>
        <taxon>Tetraodontidae</taxon>
        <taxon>Tetraodon</taxon>
    </lineage>
</organism>
<name>Q4SC40_TETNG</name>
<dbReference type="KEGG" id="tng:GSTEN00020679G001"/>
<reference evidence="2" key="1">
    <citation type="journal article" date="2004" name="Nature">
        <title>Genome duplication in the teleost fish Tetraodon nigroviridis reveals the early vertebrate proto-karyotype.</title>
        <authorList>
            <person name="Jaillon O."/>
            <person name="Aury J.-M."/>
            <person name="Brunet F."/>
            <person name="Petit J.-L."/>
            <person name="Stange-Thomann N."/>
            <person name="Mauceli E."/>
            <person name="Bouneau L."/>
            <person name="Fischer C."/>
            <person name="Ozouf-Costaz C."/>
            <person name="Bernot A."/>
            <person name="Nicaud S."/>
            <person name="Jaffe D."/>
            <person name="Fisher S."/>
            <person name="Lutfalla G."/>
            <person name="Dossat C."/>
            <person name="Segurens B."/>
            <person name="Dasilva C."/>
            <person name="Salanoubat M."/>
            <person name="Levy M."/>
            <person name="Boudet N."/>
            <person name="Castellano S."/>
            <person name="Anthouard V."/>
            <person name="Jubin C."/>
            <person name="Castelli V."/>
            <person name="Katinka M."/>
            <person name="Vacherie B."/>
            <person name="Biemont C."/>
            <person name="Skalli Z."/>
            <person name="Cattolico L."/>
            <person name="Poulain J."/>
            <person name="De Berardinis V."/>
            <person name="Cruaud C."/>
            <person name="Duprat S."/>
            <person name="Brottier P."/>
            <person name="Coutanceau J.-P."/>
            <person name="Gouzy J."/>
            <person name="Parra G."/>
            <person name="Lardier G."/>
            <person name="Chapple C."/>
            <person name="McKernan K.J."/>
            <person name="McEwan P."/>
            <person name="Bosak S."/>
            <person name="Kellis M."/>
            <person name="Volff J.-N."/>
            <person name="Guigo R."/>
            <person name="Zody M.C."/>
            <person name="Mesirov J."/>
            <person name="Lindblad-Toh K."/>
            <person name="Birren B."/>
            <person name="Nusbaum C."/>
            <person name="Kahn D."/>
            <person name="Robinson-Rechavi M."/>
            <person name="Laudet V."/>
            <person name="Schachter V."/>
            <person name="Quetier F."/>
            <person name="Saurin W."/>
            <person name="Scarpelli C."/>
            <person name="Wincker P."/>
            <person name="Lander E.S."/>
            <person name="Weissenbach J."/>
            <person name="Roest Crollius H."/>
        </authorList>
    </citation>
    <scope>NUCLEOTIDE SEQUENCE [LARGE SCALE GENOMIC DNA]</scope>
</reference>
<evidence type="ECO:0000256" key="1">
    <source>
        <dbReference type="SAM" id="MobiDB-lite"/>
    </source>
</evidence>
<accession>Q4SC40</accession>